<sequence>MSSYRSRRVIPSSLNTPTTIRVNKSQNITGSDAERLITDFINASDANANGIESKDYAGLSRSSDVSAILSQLKRIQRNLRGLPPITAEATIPSTSQNTSEPPNKKIKFSEDEEEEVAVEEEAASTRIESGNEEEEVDEDEEDIEKSKKKDKKHKKEKNEKKKKSKD</sequence>
<dbReference type="Proteomes" id="UP000694255">
    <property type="component" value="Unassembled WGS sequence"/>
</dbReference>
<feature type="compositionally biased region" description="Basic residues" evidence="1">
    <location>
        <begin position="146"/>
        <end position="166"/>
    </location>
</feature>
<organism evidence="2 3">
    <name type="scientific">[Candida] subhashii</name>
    <dbReference type="NCBI Taxonomy" id="561895"/>
    <lineage>
        <taxon>Eukaryota</taxon>
        <taxon>Fungi</taxon>
        <taxon>Dikarya</taxon>
        <taxon>Ascomycota</taxon>
        <taxon>Saccharomycotina</taxon>
        <taxon>Pichiomycetes</taxon>
        <taxon>Debaryomycetaceae</taxon>
        <taxon>Spathaspora</taxon>
    </lineage>
</organism>
<dbReference type="RefSeq" id="XP_049263754.1">
    <property type="nucleotide sequence ID" value="XM_049406786.1"/>
</dbReference>
<dbReference type="GeneID" id="73469782"/>
<dbReference type="EMBL" id="JAGSYN010000136">
    <property type="protein sequence ID" value="KAG7663522.1"/>
    <property type="molecule type" value="Genomic_DNA"/>
</dbReference>
<accession>A0A8J5QI99</accession>
<gene>
    <name evidence="2" type="ORF">J8A68_002981</name>
</gene>
<feature type="compositionally biased region" description="Acidic residues" evidence="1">
    <location>
        <begin position="110"/>
        <end position="122"/>
    </location>
</feature>
<dbReference type="AlphaFoldDB" id="A0A8J5QI99"/>
<feature type="compositionally biased region" description="Acidic residues" evidence="1">
    <location>
        <begin position="130"/>
        <end position="143"/>
    </location>
</feature>
<evidence type="ECO:0000313" key="3">
    <source>
        <dbReference type="Proteomes" id="UP000694255"/>
    </source>
</evidence>
<evidence type="ECO:0000256" key="1">
    <source>
        <dbReference type="SAM" id="MobiDB-lite"/>
    </source>
</evidence>
<dbReference type="InterPro" id="IPR013239">
    <property type="entry name" value="RNA_polI_Rpa14"/>
</dbReference>
<reference evidence="2 3" key="1">
    <citation type="journal article" date="2021" name="DNA Res.">
        <title>Genome analysis of Candida subhashii reveals its hybrid nature and dual mitochondrial genome conformations.</title>
        <authorList>
            <person name="Mixao V."/>
            <person name="Hegedusova E."/>
            <person name="Saus E."/>
            <person name="Pryszcz L.P."/>
            <person name="Cillingova A."/>
            <person name="Nosek J."/>
            <person name="Gabaldon T."/>
        </authorList>
    </citation>
    <scope>NUCLEOTIDE SEQUENCE [LARGE SCALE GENOMIC DNA]</scope>
    <source>
        <strain evidence="2 3">CBS 10753</strain>
    </source>
</reference>
<evidence type="ECO:0000313" key="2">
    <source>
        <dbReference type="EMBL" id="KAG7663522.1"/>
    </source>
</evidence>
<dbReference type="Pfam" id="PF08203">
    <property type="entry name" value="RNA_polI_A14"/>
    <property type="match status" value="1"/>
</dbReference>
<feature type="compositionally biased region" description="Polar residues" evidence="1">
    <location>
        <begin position="91"/>
        <end position="101"/>
    </location>
</feature>
<proteinExistence type="predicted"/>
<keyword evidence="3" id="KW-1185">Reference proteome</keyword>
<dbReference type="OrthoDB" id="4093689at2759"/>
<comment type="caution">
    <text evidence="2">The sequence shown here is derived from an EMBL/GenBank/DDBJ whole genome shotgun (WGS) entry which is preliminary data.</text>
</comment>
<feature type="region of interest" description="Disordered" evidence="1">
    <location>
        <begin position="82"/>
        <end position="166"/>
    </location>
</feature>
<protein>
    <submittedName>
        <fullName evidence="2">Uncharacterized protein</fullName>
    </submittedName>
</protein>
<name>A0A8J5QI99_9ASCO</name>